<dbReference type="STRING" id="545619.SAMN04489860_0367"/>
<keyword evidence="2" id="KW-1185">Reference proteome</keyword>
<sequence length="209" mass="21827">MTTEHRFVGQIAGFGTASGTRVVVGHWWESPFGAFADAMVEQGDGHRTLLAPAHVAGFVSATYTFDEVVHTPVTVRSDAAASDDHDGHLVVAGGPLTATLTIGGRTGLGHLLRLVPAPLATSPAFSRVTDPVARVLLRGVRTRGSAGGGRTEIYGATDVRALRSITASWDGADLGEMRDVVPPVRFGFGSSPPRPCITRLVTTVTTATD</sequence>
<evidence type="ECO:0000313" key="2">
    <source>
        <dbReference type="Proteomes" id="UP000185663"/>
    </source>
</evidence>
<dbReference type="eggNOG" id="ENOG5030SZC">
    <property type="taxonomic scope" value="Bacteria"/>
</dbReference>
<dbReference type="AlphaFoldDB" id="A0A1H1MXK3"/>
<dbReference type="EMBL" id="LT629776">
    <property type="protein sequence ID" value="SDR91400.1"/>
    <property type="molecule type" value="Genomic_DNA"/>
</dbReference>
<reference evidence="1 2" key="1">
    <citation type="submission" date="2016-10" db="EMBL/GenBank/DDBJ databases">
        <authorList>
            <person name="de Groot N.N."/>
        </authorList>
    </citation>
    <scope>NUCLEOTIDE SEQUENCE [LARGE SCALE GENOMIC DNA]</scope>
    <source>
        <strain evidence="1 2">DSM 22126</strain>
    </source>
</reference>
<protein>
    <submittedName>
        <fullName evidence="1">Uncharacterized protein</fullName>
    </submittedName>
</protein>
<proteinExistence type="predicted"/>
<dbReference type="RefSeq" id="WP_083371366.1">
    <property type="nucleotide sequence ID" value="NZ_LT629776.1"/>
</dbReference>
<gene>
    <name evidence="1" type="ORF">SAMN04489860_0367</name>
</gene>
<evidence type="ECO:0000313" key="1">
    <source>
        <dbReference type="EMBL" id="SDR91400.1"/>
    </source>
</evidence>
<accession>A0A1H1MXK3</accession>
<dbReference type="OrthoDB" id="3571220at2"/>
<dbReference type="Proteomes" id="UP000185663">
    <property type="component" value="Chromosome I"/>
</dbReference>
<organism evidence="1 2">
    <name type="scientific">Paraoerskovia marina</name>
    <dbReference type="NCBI Taxonomy" id="545619"/>
    <lineage>
        <taxon>Bacteria</taxon>
        <taxon>Bacillati</taxon>
        <taxon>Actinomycetota</taxon>
        <taxon>Actinomycetes</taxon>
        <taxon>Micrococcales</taxon>
        <taxon>Cellulomonadaceae</taxon>
        <taxon>Paraoerskovia</taxon>
    </lineage>
</organism>
<name>A0A1H1MXK3_9CELL</name>